<organism evidence="9 10">
    <name type="scientific">Flavivirga spongiicola</name>
    <dbReference type="NCBI Taxonomy" id="421621"/>
    <lineage>
        <taxon>Bacteria</taxon>
        <taxon>Pseudomonadati</taxon>
        <taxon>Bacteroidota</taxon>
        <taxon>Flavobacteriia</taxon>
        <taxon>Flavobacteriales</taxon>
        <taxon>Flavobacteriaceae</taxon>
        <taxon>Flavivirga</taxon>
    </lineage>
</organism>
<accession>A0ABU7XYI4</accession>
<comment type="subunit">
    <text evidence="6">Homodimer.</text>
</comment>
<keyword evidence="10" id="KW-1185">Reference proteome</keyword>
<dbReference type="InterPro" id="IPR029061">
    <property type="entry name" value="THDP-binding"/>
</dbReference>
<comment type="pathway">
    <text evidence="6">Quinol/quinone metabolism; 1,4-dihydroxy-2-naphthoate biosynthesis; 1,4-dihydroxy-2-naphthoate from chorismate: step 2/7.</text>
</comment>
<proteinExistence type="inferred from homology"/>
<dbReference type="CDD" id="cd07037">
    <property type="entry name" value="TPP_PYR_MenD"/>
    <property type="match status" value="1"/>
</dbReference>
<dbReference type="PANTHER" id="PTHR42916">
    <property type="entry name" value="2-SUCCINYL-5-ENOLPYRUVYL-6-HYDROXY-3-CYCLOHEXENE-1-CARBOXYLATE SYNTHASE"/>
    <property type="match status" value="1"/>
</dbReference>
<comment type="pathway">
    <text evidence="6">Quinol/quinone metabolism; menaquinone biosynthesis.</text>
</comment>
<evidence type="ECO:0000256" key="4">
    <source>
        <dbReference type="ARBA" id="ARBA00023052"/>
    </source>
</evidence>
<evidence type="ECO:0000259" key="8">
    <source>
        <dbReference type="Pfam" id="PF02776"/>
    </source>
</evidence>
<name>A0ABU7XYI4_9FLAO</name>
<evidence type="ECO:0000313" key="10">
    <source>
        <dbReference type="Proteomes" id="UP001337305"/>
    </source>
</evidence>
<dbReference type="RefSeq" id="WP_303308067.1">
    <property type="nucleotide sequence ID" value="NZ_JAODOP010000004.1"/>
</dbReference>
<dbReference type="InterPro" id="IPR004433">
    <property type="entry name" value="MenaQ_synth_MenD"/>
</dbReference>
<sequence length="585" mass="65912">MIYPKIPLAQTVIQLCKAKGVKHIVISPGSRNAPLTIGFSNDDYFKCYSIVDERCAAFFALGIAQQLQEPTAVVCTSGSALLNYYPAVAEAFYSDIPLIVLSADRPKHLIGIGDGQTINQKNVFENHVLCSSNLKLDLKEDNIDLIEEELPVFENLENKVKTLPELKKTVQEYNEEEIDKAINMALLKNGPVHINVPFDEPLYTMVNESSVKPKSIDLENQPLEIDDYILGDCIKDWNAASKKIVLVGVNQPNQIEQHWLDNLAADDSVIVFTETTSNLHHDTFFPSIDKLIAPLKSEDFGKLQPDILLTFGGLIVSKKVKAFLRAYRPQQHWHIDLKKANDTFFCLNNFVKTTPNYFFSKFLPQIKSIKSDYNSYWSHIKASRRVKHNNYLNSIDFSDLKAFDVILNSIPGDTILQLGNSSTVRYAQLFDLNKTLEVFCNRGTSGIDGCTATAIGSAVANKKQTTLITGDLSFIYDSNALWNNYIPDNFRIIVINNQGGGIFRILPGHKNTENFDTYFETNHHLTAEHLCNMYGLKYESVSDEAALKTSLNSFYSEGNQPKLLEVFTPKNLNDEVLLNYFKYIG</sequence>
<dbReference type="Proteomes" id="UP001337305">
    <property type="component" value="Unassembled WGS sequence"/>
</dbReference>
<comment type="function">
    <text evidence="6">Catalyzes the thiamine diphosphate-dependent decarboxylation of 2-oxoglutarate and the subsequent addition of the resulting succinic semialdehyde-thiamine pyrophosphate anion to isochorismate to yield 2-succinyl-5-enolpyruvyl-6-hydroxy-3-cyclohexene-1-carboxylate (SEPHCHC).</text>
</comment>
<keyword evidence="3 6" id="KW-0460">Magnesium</keyword>
<comment type="catalytic activity">
    <reaction evidence="6">
        <text>isochorismate + 2-oxoglutarate + H(+) = 5-enolpyruvoyl-6-hydroxy-2-succinyl-cyclohex-3-ene-1-carboxylate + CO2</text>
        <dbReference type="Rhea" id="RHEA:25593"/>
        <dbReference type="ChEBI" id="CHEBI:15378"/>
        <dbReference type="ChEBI" id="CHEBI:16526"/>
        <dbReference type="ChEBI" id="CHEBI:16810"/>
        <dbReference type="ChEBI" id="CHEBI:29780"/>
        <dbReference type="ChEBI" id="CHEBI:58818"/>
        <dbReference type="EC" id="2.2.1.9"/>
    </reaction>
</comment>
<dbReference type="PANTHER" id="PTHR42916:SF1">
    <property type="entry name" value="PROTEIN PHYLLO, CHLOROPLASTIC"/>
    <property type="match status" value="1"/>
</dbReference>
<keyword evidence="5 6" id="KW-0464">Manganese</keyword>
<comment type="similarity">
    <text evidence="6">Belongs to the TPP enzyme family. MenD subfamily.</text>
</comment>
<evidence type="ECO:0000256" key="2">
    <source>
        <dbReference type="ARBA" id="ARBA00022723"/>
    </source>
</evidence>
<dbReference type="InterPro" id="IPR011766">
    <property type="entry name" value="TPP_enzyme_TPP-bd"/>
</dbReference>
<dbReference type="EMBL" id="JAODOP010000004">
    <property type="protein sequence ID" value="MEF3835788.1"/>
    <property type="molecule type" value="Genomic_DNA"/>
</dbReference>
<evidence type="ECO:0000259" key="7">
    <source>
        <dbReference type="Pfam" id="PF02775"/>
    </source>
</evidence>
<reference evidence="9 10" key="1">
    <citation type="submission" date="2022-09" db="EMBL/GenBank/DDBJ databases">
        <title>Genome sequencing of Flavivirga sp. MEBiC05379.</title>
        <authorList>
            <person name="Oh H.-M."/>
            <person name="Kwon K.K."/>
            <person name="Park M.J."/>
            <person name="Yang S.-H."/>
        </authorList>
    </citation>
    <scope>NUCLEOTIDE SEQUENCE [LARGE SCALE GENOMIC DNA]</scope>
    <source>
        <strain evidence="9 10">MEBiC05379</strain>
    </source>
</reference>
<keyword evidence="6" id="KW-0474">Menaquinone biosynthesis</keyword>
<dbReference type="InterPro" id="IPR012001">
    <property type="entry name" value="Thiamin_PyroP_enz_TPP-bd_dom"/>
</dbReference>
<keyword evidence="4 6" id="KW-0786">Thiamine pyrophosphate</keyword>
<dbReference type="CDD" id="cd02009">
    <property type="entry name" value="TPP_SHCHC_synthase"/>
    <property type="match status" value="1"/>
</dbReference>
<evidence type="ECO:0000256" key="5">
    <source>
        <dbReference type="ARBA" id="ARBA00023211"/>
    </source>
</evidence>
<comment type="caution">
    <text evidence="9">The sequence shown here is derived from an EMBL/GenBank/DDBJ whole genome shotgun (WGS) entry which is preliminary data.</text>
</comment>
<dbReference type="Pfam" id="PF02776">
    <property type="entry name" value="TPP_enzyme_N"/>
    <property type="match status" value="1"/>
</dbReference>
<dbReference type="EC" id="2.2.1.9" evidence="6"/>
<evidence type="ECO:0000256" key="1">
    <source>
        <dbReference type="ARBA" id="ARBA00022679"/>
    </source>
</evidence>
<comment type="cofactor">
    <cofactor evidence="6">
        <name>thiamine diphosphate</name>
        <dbReference type="ChEBI" id="CHEBI:58937"/>
    </cofactor>
    <text evidence="6">Binds 1 thiamine pyrophosphate per subunit.</text>
</comment>
<dbReference type="Gene3D" id="3.40.50.970">
    <property type="match status" value="2"/>
</dbReference>
<dbReference type="Pfam" id="PF02775">
    <property type="entry name" value="TPP_enzyme_C"/>
    <property type="match status" value="1"/>
</dbReference>
<feature type="domain" description="Thiamine pyrophosphate enzyme N-terminal TPP-binding" evidence="8">
    <location>
        <begin position="8"/>
        <end position="121"/>
    </location>
</feature>
<comment type="cofactor">
    <cofactor evidence="6">
        <name>Mg(2+)</name>
        <dbReference type="ChEBI" id="CHEBI:18420"/>
    </cofactor>
    <cofactor evidence="6">
        <name>Mn(2+)</name>
        <dbReference type="ChEBI" id="CHEBI:29035"/>
    </cofactor>
</comment>
<keyword evidence="1 6" id="KW-0808">Transferase</keyword>
<dbReference type="SUPFAM" id="SSF52518">
    <property type="entry name" value="Thiamin diphosphate-binding fold (THDP-binding)"/>
    <property type="match status" value="2"/>
</dbReference>
<dbReference type="HAMAP" id="MF_01659">
    <property type="entry name" value="MenD"/>
    <property type="match status" value="1"/>
</dbReference>
<gene>
    <name evidence="6" type="primary">menD</name>
    <name evidence="9" type="ORF">N1F79_21870</name>
</gene>
<keyword evidence="2 6" id="KW-0479">Metal-binding</keyword>
<dbReference type="Gene3D" id="3.40.50.1220">
    <property type="entry name" value="TPP-binding domain"/>
    <property type="match status" value="1"/>
</dbReference>
<feature type="domain" description="Thiamine pyrophosphate enzyme TPP-binding" evidence="7">
    <location>
        <begin position="423"/>
        <end position="566"/>
    </location>
</feature>
<dbReference type="PIRSF" id="PIRSF004983">
    <property type="entry name" value="MenD"/>
    <property type="match status" value="1"/>
</dbReference>
<evidence type="ECO:0000256" key="3">
    <source>
        <dbReference type="ARBA" id="ARBA00022842"/>
    </source>
</evidence>
<protein>
    <recommendedName>
        <fullName evidence="6">2-succinyl-5-enolpyruvyl-6-hydroxy-3-cyclohexene-1-carboxylate synthase</fullName>
        <shortName evidence="6">SEPHCHC synthase</shortName>
        <ecNumber evidence="6">2.2.1.9</ecNumber>
    </recommendedName>
    <alternativeName>
        <fullName evidence="6">Menaquinone biosynthesis protein MenD</fullName>
    </alternativeName>
</protein>
<evidence type="ECO:0000313" key="9">
    <source>
        <dbReference type="EMBL" id="MEF3835788.1"/>
    </source>
</evidence>
<evidence type="ECO:0000256" key="6">
    <source>
        <dbReference type="HAMAP-Rule" id="MF_01659"/>
    </source>
</evidence>